<feature type="domain" description="Major facilitator superfamily (MFS) profile" evidence="6">
    <location>
        <begin position="18"/>
        <end position="454"/>
    </location>
</feature>
<dbReference type="InterPro" id="IPR020846">
    <property type="entry name" value="MFS_dom"/>
</dbReference>
<evidence type="ECO:0000313" key="8">
    <source>
        <dbReference type="Proteomes" id="UP001500979"/>
    </source>
</evidence>
<accession>A0ABN3VI34</accession>
<comment type="subcellular location">
    <subcellularLocation>
        <location evidence="1">Cell membrane</location>
        <topology evidence="1">Multi-pass membrane protein</topology>
    </subcellularLocation>
</comment>
<evidence type="ECO:0000256" key="5">
    <source>
        <dbReference type="SAM" id="Phobius"/>
    </source>
</evidence>
<feature type="transmembrane region" description="Helical" evidence="5">
    <location>
        <begin position="304"/>
        <end position="324"/>
    </location>
</feature>
<feature type="transmembrane region" description="Helical" evidence="5">
    <location>
        <begin position="173"/>
        <end position="194"/>
    </location>
</feature>
<feature type="transmembrane region" description="Helical" evidence="5">
    <location>
        <begin position="366"/>
        <end position="390"/>
    </location>
</feature>
<evidence type="ECO:0000259" key="6">
    <source>
        <dbReference type="PROSITE" id="PS50850"/>
    </source>
</evidence>
<keyword evidence="8" id="KW-1185">Reference proteome</keyword>
<feature type="transmembrane region" description="Helical" evidence="5">
    <location>
        <begin position="114"/>
        <end position="134"/>
    </location>
</feature>
<dbReference type="EMBL" id="BAAAUX010000019">
    <property type="protein sequence ID" value="GAA2807299.1"/>
    <property type="molecule type" value="Genomic_DNA"/>
</dbReference>
<evidence type="ECO:0000256" key="3">
    <source>
        <dbReference type="ARBA" id="ARBA00022989"/>
    </source>
</evidence>
<feature type="transmembrane region" description="Helical" evidence="5">
    <location>
        <begin position="272"/>
        <end position="292"/>
    </location>
</feature>
<feature type="transmembrane region" description="Helical" evidence="5">
    <location>
        <begin position="51"/>
        <end position="72"/>
    </location>
</feature>
<sequence>MDAGTLDPAKSPPRTRATLPIASAATLLALMNYTAPTTVLADVARELRADIGGQTWILNGISLGLAALLLTAGSLADNYGRRRLFAIGSLVLAASSVLCAAAPTVWLFVVGRLVQGAASAALIAAGLGLVAHTYTEPAARARGTAVWSAMLGLGIALGPLVSALFGAFTHWRIFYVAVSVASVALAAGAVRWLDETRAERARRVDLPGMLTMTGAVALLVTALTLGRTGWSDPAVWVSALGALALLAAFGVIESRRPEPMLDLALLRRPAFVGATLAALVTGLSVIGLMNYFPPVLQQVTGIGPVAGALVFGIWAVTSFVVALVARRLSWSAGRQLVWGMVLAGVGELAMFGAAEAGSWSQAVPGLLVAGVASGVLNAALAGQAVATVPADRASMGSGANNTARYIGSSVGVAVVVAVVSAGRNPAHGIDLALIVSAATAFAGAVGIALLSRKN</sequence>
<dbReference type="RefSeq" id="WP_344683320.1">
    <property type="nucleotide sequence ID" value="NZ_BAAAUX010000019.1"/>
</dbReference>
<dbReference type="Proteomes" id="UP001500979">
    <property type="component" value="Unassembled WGS sequence"/>
</dbReference>
<keyword evidence="3 5" id="KW-1133">Transmembrane helix</keyword>
<keyword evidence="4 5" id="KW-0472">Membrane</keyword>
<dbReference type="InterPro" id="IPR036259">
    <property type="entry name" value="MFS_trans_sf"/>
</dbReference>
<evidence type="ECO:0000256" key="2">
    <source>
        <dbReference type="ARBA" id="ARBA00022692"/>
    </source>
</evidence>
<feature type="transmembrane region" description="Helical" evidence="5">
    <location>
        <begin position="402"/>
        <end position="422"/>
    </location>
</feature>
<proteinExistence type="predicted"/>
<protein>
    <submittedName>
        <fullName evidence="7">MFS transporter</fullName>
    </submittedName>
</protein>
<dbReference type="Pfam" id="PF07690">
    <property type="entry name" value="MFS_1"/>
    <property type="match status" value="1"/>
</dbReference>
<feature type="transmembrane region" description="Helical" evidence="5">
    <location>
        <begin position="84"/>
        <end position="108"/>
    </location>
</feature>
<evidence type="ECO:0000256" key="4">
    <source>
        <dbReference type="ARBA" id="ARBA00023136"/>
    </source>
</evidence>
<dbReference type="PANTHER" id="PTHR42718">
    <property type="entry name" value="MAJOR FACILITATOR SUPERFAMILY MULTIDRUG TRANSPORTER MFSC"/>
    <property type="match status" value="1"/>
</dbReference>
<dbReference type="PANTHER" id="PTHR42718:SF49">
    <property type="entry name" value="EXPORT PROTEIN"/>
    <property type="match status" value="1"/>
</dbReference>
<gene>
    <name evidence="7" type="ORF">GCM10010470_48240</name>
</gene>
<feature type="transmembrane region" description="Helical" evidence="5">
    <location>
        <begin position="206"/>
        <end position="227"/>
    </location>
</feature>
<feature type="transmembrane region" description="Helical" evidence="5">
    <location>
        <begin position="146"/>
        <end position="167"/>
    </location>
</feature>
<dbReference type="SUPFAM" id="SSF103473">
    <property type="entry name" value="MFS general substrate transporter"/>
    <property type="match status" value="1"/>
</dbReference>
<evidence type="ECO:0000313" key="7">
    <source>
        <dbReference type="EMBL" id="GAA2807299.1"/>
    </source>
</evidence>
<keyword evidence="2 5" id="KW-0812">Transmembrane</keyword>
<organism evidence="7 8">
    <name type="scientific">Saccharopolyspora taberi</name>
    <dbReference type="NCBI Taxonomy" id="60895"/>
    <lineage>
        <taxon>Bacteria</taxon>
        <taxon>Bacillati</taxon>
        <taxon>Actinomycetota</taxon>
        <taxon>Actinomycetes</taxon>
        <taxon>Pseudonocardiales</taxon>
        <taxon>Pseudonocardiaceae</taxon>
        <taxon>Saccharopolyspora</taxon>
    </lineage>
</organism>
<dbReference type="Gene3D" id="1.20.1250.20">
    <property type="entry name" value="MFS general substrate transporter like domains"/>
    <property type="match status" value="2"/>
</dbReference>
<feature type="transmembrane region" description="Helical" evidence="5">
    <location>
        <begin position="233"/>
        <end position="252"/>
    </location>
</feature>
<feature type="transmembrane region" description="Helical" evidence="5">
    <location>
        <begin position="336"/>
        <end position="354"/>
    </location>
</feature>
<reference evidence="7 8" key="1">
    <citation type="journal article" date="2019" name="Int. J. Syst. Evol. Microbiol.">
        <title>The Global Catalogue of Microorganisms (GCM) 10K type strain sequencing project: providing services to taxonomists for standard genome sequencing and annotation.</title>
        <authorList>
            <consortium name="The Broad Institute Genomics Platform"/>
            <consortium name="The Broad Institute Genome Sequencing Center for Infectious Disease"/>
            <person name="Wu L."/>
            <person name="Ma J."/>
        </authorList>
    </citation>
    <scope>NUCLEOTIDE SEQUENCE [LARGE SCALE GENOMIC DNA]</scope>
    <source>
        <strain evidence="7 8">JCM 9383</strain>
    </source>
</reference>
<comment type="caution">
    <text evidence="7">The sequence shown here is derived from an EMBL/GenBank/DDBJ whole genome shotgun (WGS) entry which is preliminary data.</text>
</comment>
<feature type="transmembrane region" description="Helical" evidence="5">
    <location>
        <begin position="428"/>
        <end position="450"/>
    </location>
</feature>
<dbReference type="InterPro" id="IPR011701">
    <property type="entry name" value="MFS"/>
</dbReference>
<evidence type="ECO:0000256" key="1">
    <source>
        <dbReference type="ARBA" id="ARBA00004651"/>
    </source>
</evidence>
<dbReference type="PROSITE" id="PS50850">
    <property type="entry name" value="MFS"/>
    <property type="match status" value="1"/>
</dbReference>
<name>A0ABN3VI34_9PSEU</name>